<dbReference type="InterPro" id="IPR036770">
    <property type="entry name" value="Ankyrin_rpt-contain_sf"/>
</dbReference>
<dbReference type="PROSITE" id="PS50088">
    <property type="entry name" value="ANK_REPEAT"/>
    <property type="match status" value="1"/>
</dbReference>
<dbReference type="SUPFAM" id="SSF48403">
    <property type="entry name" value="Ankyrin repeat"/>
    <property type="match status" value="1"/>
</dbReference>
<evidence type="ECO:0000313" key="2">
    <source>
        <dbReference type="Proteomes" id="UP000694888"/>
    </source>
</evidence>
<proteinExistence type="predicted"/>
<dbReference type="GeneID" id="101863083"/>
<reference evidence="3" key="1">
    <citation type="submission" date="2025-08" db="UniProtKB">
        <authorList>
            <consortium name="RefSeq"/>
        </authorList>
    </citation>
    <scope>IDENTIFICATION</scope>
</reference>
<evidence type="ECO:0000313" key="3">
    <source>
        <dbReference type="RefSeq" id="XP_005092472.1"/>
    </source>
</evidence>
<dbReference type="PROSITE" id="PS50297">
    <property type="entry name" value="ANK_REP_REGION"/>
    <property type="match status" value="1"/>
</dbReference>
<dbReference type="PANTHER" id="PTHR24192:SF3">
    <property type="entry name" value="ANKYRIN REPEAT DOMAIN 40"/>
    <property type="match status" value="1"/>
</dbReference>
<accession>A0ABM0JFG0</accession>
<feature type="repeat" description="ANK" evidence="1">
    <location>
        <begin position="38"/>
        <end position="70"/>
    </location>
</feature>
<evidence type="ECO:0000256" key="1">
    <source>
        <dbReference type="PROSITE-ProRule" id="PRU00023"/>
    </source>
</evidence>
<organism evidence="2 3">
    <name type="scientific">Aplysia californica</name>
    <name type="common">California sea hare</name>
    <dbReference type="NCBI Taxonomy" id="6500"/>
    <lineage>
        <taxon>Eukaryota</taxon>
        <taxon>Metazoa</taxon>
        <taxon>Spiralia</taxon>
        <taxon>Lophotrochozoa</taxon>
        <taxon>Mollusca</taxon>
        <taxon>Gastropoda</taxon>
        <taxon>Heterobranchia</taxon>
        <taxon>Euthyneura</taxon>
        <taxon>Tectipleura</taxon>
        <taxon>Aplysiida</taxon>
        <taxon>Aplysioidea</taxon>
        <taxon>Aplysiidae</taxon>
        <taxon>Aplysia</taxon>
    </lineage>
</organism>
<dbReference type="Gene3D" id="1.25.40.20">
    <property type="entry name" value="Ankyrin repeat-containing domain"/>
    <property type="match status" value="1"/>
</dbReference>
<gene>
    <name evidence="3" type="primary">LOC101863083</name>
</gene>
<keyword evidence="1" id="KW-0040">ANK repeat</keyword>
<sequence length="258" mass="28694">MEEDIGERLREAACVGDLTLVSKLQSQGVDLNSKNSLNGWTALHWACKRNHEKVVSYLLEKGADKSVANKDGHIPAQLTSNENIRQSLGAPPDAEVKITTLPITPNYLANPPFPYAAKNGEEQSYSDYLNQSVTQKSFASSSGDARYMPYPQGVDSVEVVLKARLANCDEKDFIEIELNRATLDYVSLLNLMCAELNVDKNLVAKIRKLPDTIVRKDKDVKRLRDFQELEIVLTNKAMSAASRTYSIAPAKNTETILY</sequence>
<name>A0ABM0JFG0_APLCA</name>
<protein>
    <submittedName>
        <fullName evidence="3">Ankyrin repeat domain-containing protein 40</fullName>
    </submittedName>
</protein>
<dbReference type="Pfam" id="PF12796">
    <property type="entry name" value="Ank_2"/>
    <property type="match status" value="1"/>
</dbReference>
<dbReference type="InterPro" id="IPR002110">
    <property type="entry name" value="Ankyrin_rpt"/>
</dbReference>
<dbReference type="SMART" id="SM00248">
    <property type="entry name" value="ANK"/>
    <property type="match status" value="2"/>
</dbReference>
<dbReference type="Proteomes" id="UP000694888">
    <property type="component" value="Unplaced"/>
</dbReference>
<dbReference type="InterPro" id="IPR039195">
    <property type="entry name" value="ANKRD40"/>
</dbReference>
<keyword evidence="2" id="KW-1185">Reference proteome</keyword>
<dbReference type="PANTHER" id="PTHR24192">
    <property type="entry name" value="ANKYRIN REPEAT DOMAIN 40"/>
    <property type="match status" value="1"/>
</dbReference>
<dbReference type="RefSeq" id="XP_005092472.1">
    <property type="nucleotide sequence ID" value="XM_005092415.3"/>
</dbReference>